<dbReference type="STRING" id="42249.A0A317SH26"/>
<evidence type="ECO:0000256" key="2">
    <source>
        <dbReference type="ARBA" id="ARBA00022771"/>
    </source>
</evidence>
<dbReference type="PANTHER" id="PTHR39611">
    <property type="entry name" value="HYDROXYPROLINE-RICH GLYCOPROTEIN DZ-HRGP-RELATED"/>
    <property type="match status" value="1"/>
</dbReference>
<dbReference type="CDD" id="cd02249">
    <property type="entry name" value="ZZ"/>
    <property type="match status" value="1"/>
</dbReference>
<keyword evidence="2 4" id="KW-0863">Zinc-finger</keyword>
<reference evidence="7 8" key="1">
    <citation type="submission" date="2018-03" db="EMBL/GenBank/DDBJ databases">
        <title>Genomes of Pezizomycetes fungi and the evolution of truffles.</title>
        <authorList>
            <person name="Murat C."/>
            <person name="Payen T."/>
            <person name="Noel B."/>
            <person name="Kuo A."/>
            <person name="Martin F.M."/>
        </authorList>
    </citation>
    <scope>NUCLEOTIDE SEQUENCE [LARGE SCALE GENOMIC DNA]</scope>
    <source>
        <strain evidence="7">091103-1</strain>
    </source>
</reference>
<dbReference type="InterPro" id="IPR043145">
    <property type="entry name" value="Znf_ZZ_sf"/>
</dbReference>
<dbReference type="GO" id="GO:0008270">
    <property type="term" value="F:zinc ion binding"/>
    <property type="evidence" value="ECO:0007669"/>
    <property type="project" value="UniProtKB-KW"/>
</dbReference>
<dbReference type="SUPFAM" id="SSF57850">
    <property type="entry name" value="RING/U-box"/>
    <property type="match status" value="1"/>
</dbReference>
<dbReference type="SMART" id="SM00291">
    <property type="entry name" value="ZnF_ZZ"/>
    <property type="match status" value="1"/>
</dbReference>
<sequence>MITTLTCNACLNPIPLNGTRVVCRVCANYDLCSNCHTLGRSSDSHEVQHETLVLYPPTGISRDYHVPPAPPPPLPPRSNDGGETSPRSRPRPALLPTRTAAAASKLLSTNNTPTKRLKELSDAVFAHINRTYPSANQNLLNPSQVSNFYELIGRPLEGNPFGRWIGVMNAFGCSLDNMDPEVAHFYDQLAIEHSLITRAVEGASRVVLNGMPVLGHRGFRQLMVCEILEDPGRAHTFFKQLVHLAIVDDTGRAFEEVPREVFPAVPNAAFAAKLAAVIEELGGRAEVLFAKLRRENEDEGRRMWALAEQEEIARTEAAATLARIEQERASFAIAQSANQQLALMRSYDSAVQ</sequence>
<dbReference type="Pfam" id="PF00569">
    <property type="entry name" value="ZZ"/>
    <property type="match status" value="1"/>
</dbReference>
<evidence type="ECO:0000256" key="5">
    <source>
        <dbReference type="SAM" id="MobiDB-lite"/>
    </source>
</evidence>
<dbReference type="AlphaFoldDB" id="A0A317SH26"/>
<feature type="domain" description="ZZ-type" evidence="6">
    <location>
        <begin position="2"/>
        <end position="59"/>
    </location>
</feature>
<protein>
    <recommendedName>
        <fullName evidence="6">ZZ-type domain-containing protein</fullName>
    </recommendedName>
</protein>
<dbReference type="InterPro" id="IPR055936">
    <property type="entry name" value="DUF7514"/>
</dbReference>
<accession>A0A317SH26</accession>
<organism evidence="7 8">
    <name type="scientific">Tuber magnatum</name>
    <name type="common">white Piedmont truffle</name>
    <dbReference type="NCBI Taxonomy" id="42249"/>
    <lineage>
        <taxon>Eukaryota</taxon>
        <taxon>Fungi</taxon>
        <taxon>Dikarya</taxon>
        <taxon>Ascomycota</taxon>
        <taxon>Pezizomycotina</taxon>
        <taxon>Pezizomycetes</taxon>
        <taxon>Pezizales</taxon>
        <taxon>Tuberaceae</taxon>
        <taxon>Tuber</taxon>
    </lineage>
</organism>
<feature type="region of interest" description="Disordered" evidence="5">
    <location>
        <begin position="58"/>
        <end position="95"/>
    </location>
</feature>
<keyword evidence="3" id="KW-0862">Zinc</keyword>
<dbReference type="PROSITE" id="PS50135">
    <property type="entry name" value="ZF_ZZ_2"/>
    <property type="match status" value="1"/>
</dbReference>
<evidence type="ECO:0000313" key="8">
    <source>
        <dbReference type="Proteomes" id="UP000246991"/>
    </source>
</evidence>
<dbReference type="Pfam" id="PF24355">
    <property type="entry name" value="DUF7514"/>
    <property type="match status" value="1"/>
</dbReference>
<dbReference type="EMBL" id="PYWC01000074">
    <property type="protein sequence ID" value="PWW73735.1"/>
    <property type="molecule type" value="Genomic_DNA"/>
</dbReference>
<dbReference type="Proteomes" id="UP000246991">
    <property type="component" value="Unassembled WGS sequence"/>
</dbReference>
<proteinExistence type="predicted"/>
<dbReference type="Gene3D" id="3.30.60.90">
    <property type="match status" value="1"/>
</dbReference>
<name>A0A317SH26_9PEZI</name>
<gene>
    <name evidence="7" type="ORF">C7212DRAFT_353677</name>
</gene>
<dbReference type="InterPro" id="IPR000433">
    <property type="entry name" value="Znf_ZZ"/>
</dbReference>
<evidence type="ECO:0000313" key="7">
    <source>
        <dbReference type="EMBL" id="PWW73735.1"/>
    </source>
</evidence>
<keyword evidence="1" id="KW-0479">Metal-binding</keyword>
<feature type="compositionally biased region" description="Pro residues" evidence="5">
    <location>
        <begin position="67"/>
        <end position="76"/>
    </location>
</feature>
<comment type="caution">
    <text evidence="7">The sequence shown here is derived from an EMBL/GenBank/DDBJ whole genome shotgun (WGS) entry which is preliminary data.</text>
</comment>
<evidence type="ECO:0000256" key="3">
    <source>
        <dbReference type="ARBA" id="ARBA00022833"/>
    </source>
</evidence>
<dbReference type="PANTHER" id="PTHR39611:SF2">
    <property type="entry name" value="HYDROXYPROLINE-RICH GLYCOPROTEIN DZ-HRGP"/>
    <property type="match status" value="1"/>
</dbReference>
<evidence type="ECO:0000259" key="6">
    <source>
        <dbReference type="PROSITE" id="PS50135"/>
    </source>
</evidence>
<evidence type="ECO:0000256" key="1">
    <source>
        <dbReference type="ARBA" id="ARBA00022723"/>
    </source>
</evidence>
<keyword evidence="8" id="KW-1185">Reference proteome</keyword>
<evidence type="ECO:0000256" key="4">
    <source>
        <dbReference type="PROSITE-ProRule" id="PRU00228"/>
    </source>
</evidence>
<feature type="compositionally biased region" description="Low complexity" evidence="5">
    <location>
        <begin position="84"/>
        <end position="95"/>
    </location>
</feature>
<dbReference type="OrthoDB" id="7873042at2759"/>